<evidence type="ECO:0000313" key="3">
    <source>
        <dbReference type="Proteomes" id="UP001551210"/>
    </source>
</evidence>
<comment type="caution">
    <text evidence="2">The sequence shown here is derived from an EMBL/GenBank/DDBJ whole genome shotgun (WGS) entry which is preliminary data.</text>
</comment>
<dbReference type="Proteomes" id="UP001551210">
    <property type="component" value="Unassembled WGS sequence"/>
</dbReference>
<organism evidence="2 3">
    <name type="scientific">Streptomyces exfoliatus</name>
    <name type="common">Streptomyces hydrogenans</name>
    <dbReference type="NCBI Taxonomy" id="1905"/>
    <lineage>
        <taxon>Bacteria</taxon>
        <taxon>Bacillati</taxon>
        <taxon>Actinomycetota</taxon>
        <taxon>Actinomycetes</taxon>
        <taxon>Kitasatosporales</taxon>
        <taxon>Streptomycetaceae</taxon>
        <taxon>Streptomyces</taxon>
    </lineage>
</organism>
<reference evidence="2 3" key="1">
    <citation type="submission" date="2024-06" db="EMBL/GenBank/DDBJ databases">
        <title>The Natural Products Discovery Center: Release of the First 8490 Sequenced Strains for Exploring Actinobacteria Biosynthetic Diversity.</title>
        <authorList>
            <person name="Kalkreuter E."/>
            <person name="Kautsar S.A."/>
            <person name="Yang D."/>
            <person name="Bader C.D."/>
            <person name="Teijaro C.N."/>
            <person name="Fluegel L."/>
            <person name="Davis C.M."/>
            <person name="Simpson J.R."/>
            <person name="Lauterbach L."/>
            <person name="Steele A.D."/>
            <person name="Gui C."/>
            <person name="Meng S."/>
            <person name="Li G."/>
            <person name="Viehrig K."/>
            <person name="Ye F."/>
            <person name="Su P."/>
            <person name="Kiefer A.F."/>
            <person name="Nichols A."/>
            <person name="Cepeda A.J."/>
            <person name="Yan W."/>
            <person name="Fan B."/>
            <person name="Jiang Y."/>
            <person name="Adhikari A."/>
            <person name="Zheng C.-J."/>
            <person name="Schuster L."/>
            <person name="Cowan T.M."/>
            <person name="Smanski M.J."/>
            <person name="Chevrette M.G."/>
            <person name="De Carvalho L.P.S."/>
            <person name="Shen B."/>
        </authorList>
    </citation>
    <scope>NUCLEOTIDE SEQUENCE [LARGE SCALE GENOMIC DNA]</scope>
    <source>
        <strain evidence="2 3">NPDC045705</strain>
    </source>
</reference>
<feature type="signal peptide" evidence="1">
    <location>
        <begin position="1"/>
        <end position="22"/>
    </location>
</feature>
<sequence>MRLGALTAGVITALIGSTAAFGSTFYAYQGDDFGYIGNDHKYVGVCDREVDGFNVYAEYTRLSGASGRVEESAGYCESTGSGTSSVYRINVCENIPFAPDPCSGWKEHY</sequence>
<evidence type="ECO:0000313" key="2">
    <source>
        <dbReference type="EMBL" id="MEU7293461.1"/>
    </source>
</evidence>
<dbReference type="EMBL" id="JBEZAM010000008">
    <property type="protein sequence ID" value="MEU7293461.1"/>
    <property type="molecule type" value="Genomic_DNA"/>
</dbReference>
<gene>
    <name evidence="2" type="ORF">AB0A76_09695</name>
</gene>
<keyword evidence="1" id="KW-0732">Signal</keyword>
<keyword evidence="3" id="KW-1185">Reference proteome</keyword>
<accession>A0ABV3CTD4</accession>
<protein>
    <recommendedName>
        <fullName evidence="4">Secreted protein</fullName>
    </recommendedName>
</protein>
<dbReference type="RefSeq" id="WP_359205791.1">
    <property type="nucleotide sequence ID" value="NZ_JBEZAM010000008.1"/>
</dbReference>
<evidence type="ECO:0008006" key="4">
    <source>
        <dbReference type="Google" id="ProtNLM"/>
    </source>
</evidence>
<evidence type="ECO:0000256" key="1">
    <source>
        <dbReference type="SAM" id="SignalP"/>
    </source>
</evidence>
<name>A0ABV3CTD4_STREX</name>
<proteinExistence type="predicted"/>
<feature type="chain" id="PRO_5045414780" description="Secreted protein" evidence="1">
    <location>
        <begin position="23"/>
        <end position="109"/>
    </location>
</feature>